<dbReference type="PROSITE" id="PS51470">
    <property type="entry name" value="FG_GAP"/>
    <property type="match status" value="2"/>
</dbReference>
<dbReference type="Gene3D" id="2.130.10.130">
    <property type="entry name" value="Integrin alpha, N-terminal"/>
    <property type="match status" value="1"/>
</dbReference>
<protein>
    <submittedName>
        <fullName evidence="6">cDNA FLJ50317, highly similar to Integrin alpha-IIb</fullName>
    </submittedName>
</protein>
<evidence type="ECO:0000256" key="3">
    <source>
        <dbReference type="ARBA" id="ARBA00023180"/>
    </source>
</evidence>
<dbReference type="PeptideAtlas" id="B7Z8B0"/>
<keyword evidence="5 6" id="KW-0401">Integrin</keyword>
<evidence type="ECO:0000256" key="2">
    <source>
        <dbReference type="ARBA" id="ARBA00022737"/>
    </source>
</evidence>
<keyword evidence="3" id="KW-0325">Glycoprotein</keyword>
<proteinExistence type="evidence at transcript level"/>
<dbReference type="ProteomicsDB" id="6936"/>
<name>B7Z8B0_HUMAN</name>
<comment type="similarity">
    <text evidence="5">Belongs to the integrin alpha chain family.</text>
</comment>
<dbReference type="InterPro" id="IPR013517">
    <property type="entry name" value="FG-GAP"/>
</dbReference>
<dbReference type="InterPro" id="IPR000413">
    <property type="entry name" value="Integrin_alpha"/>
</dbReference>
<keyword evidence="5" id="KW-0675">Receptor</keyword>
<evidence type="ECO:0000256" key="5">
    <source>
        <dbReference type="RuleBase" id="RU003762"/>
    </source>
</evidence>
<evidence type="ECO:0000313" key="6">
    <source>
        <dbReference type="EMBL" id="BAH13896.1"/>
    </source>
</evidence>
<keyword evidence="5" id="KW-0130">Cell adhesion</keyword>
<dbReference type="SMR" id="B7Z8B0"/>
<keyword evidence="1" id="KW-0732">Signal</keyword>
<evidence type="ECO:0000256" key="1">
    <source>
        <dbReference type="ARBA" id="ARBA00022729"/>
    </source>
</evidence>
<organism evidence="6">
    <name type="scientific">Homo sapiens</name>
    <name type="common">Human</name>
    <dbReference type="NCBI Taxonomy" id="9606"/>
    <lineage>
        <taxon>Eukaryota</taxon>
        <taxon>Metazoa</taxon>
        <taxon>Chordata</taxon>
        <taxon>Craniata</taxon>
        <taxon>Vertebrata</taxon>
        <taxon>Euteleostomi</taxon>
        <taxon>Mammalia</taxon>
        <taxon>Eutheria</taxon>
        <taxon>Euarchontoglires</taxon>
        <taxon>Primates</taxon>
        <taxon>Haplorrhini</taxon>
        <taxon>Catarrhini</taxon>
        <taxon>Hominidae</taxon>
        <taxon>Homo</taxon>
    </lineage>
</organism>
<dbReference type="PRINTS" id="PR01185">
    <property type="entry name" value="INTEGRINA"/>
</dbReference>
<dbReference type="GO" id="GO:0007155">
    <property type="term" value="P:cell adhesion"/>
    <property type="evidence" value="ECO:0007669"/>
    <property type="project" value="UniProtKB-KW"/>
</dbReference>
<dbReference type="SUPFAM" id="SSF69318">
    <property type="entry name" value="Integrin alpha N-terminal domain"/>
    <property type="match status" value="1"/>
</dbReference>
<reference evidence="6" key="1">
    <citation type="submission" date="2007-10" db="EMBL/GenBank/DDBJ databases">
        <title>NEDO human cDNA sequencing project focused on splicing variants.</title>
        <authorList>
            <person name="Wakamatsu A."/>
            <person name="Yamamoto J."/>
            <person name="Kimura K."/>
            <person name="Ishii S."/>
            <person name="Watanabe K."/>
            <person name="Sugiyama A."/>
            <person name="Murakawa K."/>
            <person name="Kaida T."/>
            <person name="Tsuchiya K."/>
            <person name="Fukuzumi Y."/>
            <person name="Kumagai A."/>
            <person name="Oishi Y."/>
            <person name="Yamamoto S."/>
            <person name="Ono Y."/>
            <person name="Komori Y."/>
            <person name="Yamazaki M."/>
            <person name="Kisu Y."/>
            <person name="Nishikawa T."/>
            <person name="Sugano S."/>
            <person name="Nomura N."/>
            <person name="Isogai T."/>
        </authorList>
    </citation>
    <scope>NUCLEOTIDE SEQUENCE</scope>
    <source>
        <tissue evidence="6">Thymus</tissue>
    </source>
</reference>
<evidence type="ECO:0000256" key="4">
    <source>
        <dbReference type="PROSITE-ProRule" id="PRU00803"/>
    </source>
</evidence>
<comment type="subcellular location">
    <subcellularLocation>
        <location evidence="5">Membrane</location>
        <topology evidence="5">Single-pass type I membrane protein</topology>
    </subcellularLocation>
</comment>
<dbReference type="AlphaFoldDB" id="B7Z8B0"/>
<keyword evidence="2" id="KW-0677">Repeat</keyword>
<dbReference type="InterPro" id="IPR013519">
    <property type="entry name" value="Int_alpha_beta-p"/>
</dbReference>
<dbReference type="EMBL" id="AK303081">
    <property type="protein sequence ID" value="BAH13896.1"/>
    <property type="molecule type" value="mRNA"/>
</dbReference>
<dbReference type="Pfam" id="PF01839">
    <property type="entry name" value="FG-GAP"/>
    <property type="match status" value="2"/>
</dbReference>
<dbReference type="GO" id="GO:0007229">
    <property type="term" value="P:integrin-mediated signaling pathway"/>
    <property type="evidence" value="ECO:0007669"/>
    <property type="project" value="UniProtKB-KW"/>
</dbReference>
<feature type="repeat" description="FG-GAP" evidence="4">
    <location>
        <begin position="58"/>
        <end position="117"/>
    </location>
</feature>
<sequence length="219" mass="23088">MASYFGHSVAVTDVNGDGRHDLLVGAPLYMESRADRKLAEVGRVYLFLQPRGPHALGAPSLLLTGTQLYGRFGSAIAPLGDLDRDGYNDIAVAAPYGGPSGRGQVLVFLGQSEGLRSRPSQVLDSPFPTGSAFGFSLRGAVDIDDNGYPGALDCLQLEMPKKGPWTFAGSAKRHGQGLMPGLVSHYGLPEGLGETSSGGGGVGNPWEDEMRIPCPNRQF</sequence>
<feature type="repeat" description="FG-GAP" evidence="4">
    <location>
        <begin position="1"/>
        <end position="56"/>
    </location>
</feature>
<dbReference type="PANTHER" id="PTHR23220">
    <property type="entry name" value="INTEGRIN ALPHA"/>
    <property type="match status" value="1"/>
</dbReference>
<dbReference type="InterPro" id="IPR028994">
    <property type="entry name" value="Integrin_alpha_N"/>
</dbReference>
<dbReference type="SMART" id="SM00191">
    <property type="entry name" value="Int_alpha"/>
    <property type="match status" value="2"/>
</dbReference>
<accession>B7Z8B0</accession>
<dbReference type="GO" id="GO:0008305">
    <property type="term" value="C:integrin complex"/>
    <property type="evidence" value="ECO:0007669"/>
    <property type="project" value="InterPro"/>
</dbReference>
<dbReference type="PANTHER" id="PTHR23220:SF73">
    <property type="entry name" value="INTEGRIN ALPHA-IIB"/>
    <property type="match status" value="1"/>
</dbReference>